<dbReference type="Gene3D" id="3.40.190.10">
    <property type="entry name" value="Periplasmic binding protein-like II"/>
    <property type="match status" value="1"/>
</dbReference>
<evidence type="ECO:0000256" key="1">
    <source>
        <dbReference type="SAM" id="MobiDB-lite"/>
    </source>
</evidence>
<feature type="domain" description="Solute-binding protein family 5" evidence="2">
    <location>
        <begin position="147"/>
        <end position="510"/>
    </location>
</feature>
<evidence type="ECO:0000313" key="3">
    <source>
        <dbReference type="EMBL" id="GAA1243755.1"/>
    </source>
</evidence>
<dbReference type="PANTHER" id="PTHR30290:SF65">
    <property type="entry name" value="MONOACYL PHOSPHATIDYLINOSITOL TETRAMANNOSIDE-BINDING PROTEIN LPQW-RELATED"/>
    <property type="match status" value="1"/>
</dbReference>
<dbReference type="Gene3D" id="3.90.76.10">
    <property type="entry name" value="Dipeptide-binding Protein, Domain 1"/>
    <property type="match status" value="1"/>
</dbReference>
<dbReference type="Proteomes" id="UP001500037">
    <property type="component" value="Unassembled WGS sequence"/>
</dbReference>
<organism evidence="3 4">
    <name type="scientific">Kitasatospora nipponensis</name>
    <dbReference type="NCBI Taxonomy" id="258049"/>
    <lineage>
        <taxon>Bacteria</taxon>
        <taxon>Bacillati</taxon>
        <taxon>Actinomycetota</taxon>
        <taxon>Actinomycetes</taxon>
        <taxon>Kitasatosporales</taxon>
        <taxon>Streptomycetaceae</taxon>
        <taxon>Kitasatospora</taxon>
    </lineage>
</organism>
<dbReference type="CDD" id="cd08501">
    <property type="entry name" value="PBP2_Lpqw"/>
    <property type="match status" value="1"/>
</dbReference>
<dbReference type="EMBL" id="BAAALF010000065">
    <property type="protein sequence ID" value="GAA1243755.1"/>
    <property type="molecule type" value="Genomic_DNA"/>
</dbReference>
<dbReference type="Pfam" id="PF00496">
    <property type="entry name" value="SBP_bac_5"/>
    <property type="match status" value="1"/>
</dbReference>
<dbReference type="InterPro" id="IPR030678">
    <property type="entry name" value="Peptide/Ni-bd"/>
</dbReference>
<accession>A0ABN1WBX9</accession>
<gene>
    <name evidence="3" type="ORF">GCM10009665_38220</name>
</gene>
<proteinExistence type="predicted"/>
<keyword evidence="4" id="KW-1185">Reference proteome</keyword>
<evidence type="ECO:0000259" key="2">
    <source>
        <dbReference type="Pfam" id="PF00496"/>
    </source>
</evidence>
<dbReference type="PANTHER" id="PTHR30290">
    <property type="entry name" value="PERIPLASMIC BINDING COMPONENT OF ABC TRANSPORTER"/>
    <property type="match status" value="1"/>
</dbReference>
<dbReference type="PIRSF" id="PIRSF002741">
    <property type="entry name" value="MppA"/>
    <property type="match status" value="1"/>
</dbReference>
<name>A0ABN1WBX9_9ACTN</name>
<comment type="caution">
    <text evidence="3">The sequence shown here is derived from an EMBL/GenBank/DDBJ whole genome shotgun (WGS) entry which is preliminary data.</text>
</comment>
<protein>
    <submittedName>
        <fullName evidence="3">ABC transporter family substrate-binding protein</fullName>
    </submittedName>
</protein>
<dbReference type="InterPro" id="IPR000914">
    <property type="entry name" value="SBP_5_dom"/>
</dbReference>
<dbReference type="SUPFAM" id="SSF53850">
    <property type="entry name" value="Periplasmic binding protein-like II"/>
    <property type="match status" value="1"/>
</dbReference>
<reference evidence="3 4" key="1">
    <citation type="journal article" date="2019" name="Int. J. Syst. Evol. Microbiol.">
        <title>The Global Catalogue of Microorganisms (GCM) 10K type strain sequencing project: providing services to taxonomists for standard genome sequencing and annotation.</title>
        <authorList>
            <consortium name="The Broad Institute Genomics Platform"/>
            <consortium name="The Broad Institute Genome Sequencing Center for Infectious Disease"/>
            <person name="Wu L."/>
            <person name="Ma J."/>
        </authorList>
    </citation>
    <scope>NUCLEOTIDE SEQUENCE [LARGE SCALE GENOMIC DNA]</scope>
    <source>
        <strain evidence="3 4">JCM 13004</strain>
    </source>
</reference>
<dbReference type="InterPro" id="IPR039424">
    <property type="entry name" value="SBP_5"/>
</dbReference>
<sequence>MPVFEACHTWRPATHPETLEGPSMDALTRRRHQLTRRPTSDRPAHALTRSLVLATALVLSVTACSSSTSKSTDGATRSAQPRADAQDINPQPLERVKDGGELRSPLQQWITQWNPLQVDGTYGDSVEIMKMIEPSIFRVDATGTYQPVPDFLVSATVVSTAPQVVLYKLNPKAKWSDGKPLSYLDFKAQWQAASGKDTAFNVATTAGYDQIGDVAQGADASEVRVTFDKPYADWQTLFYPLLPAAGIGTADDFNKGWVEKVPITGNAFKIGALDKSAQTVTVVPDPNWWGTKPKLDKFTYRVLSSSAITQSFLNNEIDYASAGRADSYSQLKADPNAVIRSASPWDEVHIAFGSNGPMADQKVRQALEKAIDRPSLIKVVNKGVPVDFPLLGNHILMTNQVGYQDNSGQWGKLDLAGAKQLLSDAGWQDAGAGQPRTKDGRPLELHFILAQGTSQQSVDLATATQNMLLQAGVKLDIDRVPDNDINEKYINVGKFDLATWRNTGSFPPSTTVPLFEEPVGDNVFANYSKLSTPEIDGLLKQAAATLDPVAAAKLYNQADAKIWELGHSLEIYQRPQVTAYRKGLANFGATGLADTDYTKVGWEK</sequence>
<feature type="region of interest" description="Disordered" evidence="1">
    <location>
        <begin position="66"/>
        <end position="98"/>
    </location>
</feature>
<evidence type="ECO:0000313" key="4">
    <source>
        <dbReference type="Proteomes" id="UP001500037"/>
    </source>
</evidence>
<dbReference type="Gene3D" id="3.10.105.10">
    <property type="entry name" value="Dipeptide-binding Protein, Domain 3"/>
    <property type="match status" value="1"/>
</dbReference>